<dbReference type="SUPFAM" id="SSF53448">
    <property type="entry name" value="Nucleotide-diphospho-sugar transferases"/>
    <property type="match status" value="1"/>
</dbReference>
<dbReference type="AlphaFoldDB" id="A0A5Q2N4H4"/>
<evidence type="ECO:0000256" key="9">
    <source>
        <dbReference type="ARBA" id="ARBA00048997"/>
    </source>
</evidence>
<protein>
    <recommendedName>
        <fullName evidence="7">Glucosyl-3-phosphoglycerate synthase</fullName>
        <ecNumber evidence="6">2.4.1.266</ecNumber>
    </recommendedName>
</protein>
<dbReference type="InterPro" id="IPR001173">
    <property type="entry name" value="Glyco_trans_2-like"/>
</dbReference>
<dbReference type="PANTHER" id="PTHR48090:SF10">
    <property type="entry name" value="GLUCOSYL-3-PHOSPHOGLYCERATE SYNTHASE"/>
    <property type="match status" value="1"/>
</dbReference>
<evidence type="ECO:0000256" key="2">
    <source>
        <dbReference type="ARBA" id="ARBA00006739"/>
    </source>
</evidence>
<evidence type="ECO:0000313" key="12">
    <source>
        <dbReference type="Proteomes" id="UP000366051"/>
    </source>
</evidence>
<reference evidence="12" key="1">
    <citation type="submission" date="2019-11" db="EMBL/GenBank/DDBJ databases">
        <title>Genome sequence of Heliorestis convoluta strain HH, an alkaliphilic and minimalistic phototrophic bacterium from a soda lake in Egypt.</title>
        <authorList>
            <person name="Dewey E.D."/>
            <person name="Stokes L.M."/>
            <person name="Burchell B.M."/>
            <person name="Shaffer K.N."/>
            <person name="Huntington A.M."/>
            <person name="Baker J.M."/>
            <person name="Nadendla S."/>
            <person name="Giglio M.G."/>
            <person name="Touchman J.W."/>
            <person name="Blankenship R.E."/>
            <person name="Madigan M.T."/>
            <person name="Sattley W.M."/>
        </authorList>
    </citation>
    <scope>NUCLEOTIDE SEQUENCE [LARGE SCALE GENOMIC DNA]</scope>
    <source>
        <strain evidence="12">HH</strain>
    </source>
</reference>
<evidence type="ECO:0000256" key="1">
    <source>
        <dbReference type="ARBA" id="ARBA00001946"/>
    </source>
</evidence>
<evidence type="ECO:0000256" key="3">
    <source>
        <dbReference type="ARBA" id="ARBA00022676"/>
    </source>
</evidence>
<comment type="cofactor">
    <cofactor evidence="1">
        <name>Mg(2+)</name>
        <dbReference type="ChEBI" id="CHEBI:18420"/>
    </cofactor>
</comment>
<comment type="catalytic activity">
    <reaction evidence="8">
        <text>(2R)-3-phosphoglycerate + UDP-alpha-D-glucose = (2R)-2-O-(alpha-D-glucopyranosyl)-3-phospho-glycerate + UDP + H(+)</text>
        <dbReference type="Rhea" id="RHEA:31319"/>
        <dbReference type="ChEBI" id="CHEBI:15378"/>
        <dbReference type="ChEBI" id="CHEBI:58223"/>
        <dbReference type="ChEBI" id="CHEBI:58272"/>
        <dbReference type="ChEBI" id="CHEBI:58885"/>
        <dbReference type="ChEBI" id="CHEBI:62600"/>
        <dbReference type="EC" id="2.4.1.266"/>
    </reaction>
    <physiologicalReaction direction="left-to-right" evidence="8">
        <dbReference type="Rhea" id="RHEA:31320"/>
    </physiologicalReaction>
</comment>
<evidence type="ECO:0000259" key="10">
    <source>
        <dbReference type="Pfam" id="PF00535"/>
    </source>
</evidence>
<dbReference type="Gene3D" id="3.90.550.10">
    <property type="entry name" value="Spore Coat Polysaccharide Biosynthesis Protein SpsA, Chain A"/>
    <property type="match status" value="1"/>
</dbReference>
<comment type="catalytic activity">
    <reaction evidence="9">
        <text>an NDP-alpha-D-glucose + (2R)-3-phosphoglycerate = (2R)-2-O-(alpha-D-glucopyranosyl)-3-phospho-glycerate + a ribonucleoside 5'-diphosphate + H(+)</text>
        <dbReference type="Rhea" id="RHEA:47244"/>
        <dbReference type="ChEBI" id="CHEBI:15378"/>
        <dbReference type="ChEBI" id="CHEBI:57930"/>
        <dbReference type="ChEBI" id="CHEBI:58272"/>
        <dbReference type="ChEBI" id="CHEBI:62600"/>
        <dbReference type="ChEBI" id="CHEBI:76533"/>
        <dbReference type="EC" id="2.4.1.266"/>
    </reaction>
    <physiologicalReaction direction="left-to-right" evidence="9">
        <dbReference type="Rhea" id="RHEA:47245"/>
    </physiologicalReaction>
</comment>
<dbReference type="InterPro" id="IPR029044">
    <property type="entry name" value="Nucleotide-diphossugar_trans"/>
</dbReference>
<accession>A0A5Q2N4H4</accession>
<evidence type="ECO:0000256" key="5">
    <source>
        <dbReference type="ARBA" id="ARBA00022842"/>
    </source>
</evidence>
<gene>
    <name evidence="11" type="ORF">FTV88_2114</name>
</gene>
<dbReference type="EC" id="2.4.1.266" evidence="6"/>
<dbReference type="Proteomes" id="UP000366051">
    <property type="component" value="Chromosome"/>
</dbReference>
<comment type="similarity">
    <text evidence="2">Belongs to the glycosyltransferase 2 family.</text>
</comment>
<evidence type="ECO:0000313" key="11">
    <source>
        <dbReference type="EMBL" id="QGG48212.1"/>
    </source>
</evidence>
<proteinExistence type="inferred from homology"/>
<evidence type="ECO:0000256" key="6">
    <source>
        <dbReference type="ARBA" id="ARBA00039022"/>
    </source>
</evidence>
<feature type="domain" description="Glycosyltransferase 2-like" evidence="10">
    <location>
        <begin position="4"/>
        <end position="125"/>
    </location>
</feature>
<keyword evidence="3" id="KW-0328">Glycosyltransferase</keyword>
<dbReference type="CDD" id="cd04179">
    <property type="entry name" value="DPM_DPG-synthase_like"/>
    <property type="match status" value="1"/>
</dbReference>
<keyword evidence="5" id="KW-0460">Magnesium</keyword>
<dbReference type="EMBL" id="CP045875">
    <property type="protein sequence ID" value="QGG48212.1"/>
    <property type="molecule type" value="Genomic_DNA"/>
</dbReference>
<organism evidence="11 12">
    <name type="scientific">Heliorestis convoluta</name>
    <dbReference type="NCBI Taxonomy" id="356322"/>
    <lineage>
        <taxon>Bacteria</taxon>
        <taxon>Bacillati</taxon>
        <taxon>Bacillota</taxon>
        <taxon>Clostridia</taxon>
        <taxon>Eubacteriales</taxon>
        <taxon>Heliobacteriaceae</taxon>
        <taxon>Heliorestis</taxon>
    </lineage>
</organism>
<dbReference type="RefSeq" id="WP_153725451.1">
    <property type="nucleotide sequence ID" value="NZ_CP045875.1"/>
</dbReference>
<dbReference type="OrthoDB" id="9810303at2"/>
<name>A0A5Q2N4H4_9FIRM</name>
<dbReference type="GO" id="GO:0016757">
    <property type="term" value="F:glycosyltransferase activity"/>
    <property type="evidence" value="ECO:0007669"/>
    <property type="project" value="UniProtKB-KW"/>
</dbReference>
<dbReference type="PANTHER" id="PTHR48090">
    <property type="entry name" value="UNDECAPRENYL-PHOSPHATE 4-DEOXY-4-FORMAMIDO-L-ARABINOSE TRANSFERASE-RELATED"/>
    <property type="match status" value="1"/>
</dbReference>
<evidence type="ECO:0000256" key="8">
    <source>
        <dbReference type="ARBA" id="ARBA00048689"/>
    </source>
</evidence>
<keyword evidence="4 11" id="KW-0808">Transferase</keyword>
<dbReference type="Pfam" id="PF00535">
    <property type="entry name" value="Glycos_transf_2"/>
    <property type="match status" value="1"/>
</dbReference>
<dbReference type="KEGG" id="hcv:FTV88_2114"/>
<evidence type="ECO:0000256" key="4">
    <source>
        <dbReference type="ARBA" id="ARBA00022679"/>
    </source>
</evidence>
<sequence>MSVSVIIPAYNEEPRIAEVVEVVMTSPYHRDVIVVSDGSTDSTAVVAKQAGASVVELPTNIGKGGAMKVGVQEAKYEILLFLDADLMGLKREHLQSLVEPLLKGNVEMTVGVFERGRLATDLGQLITPYLSGQRAVLKSIFLNVSELEASRYGVEAALTQHFRRSQSLRKIEVLLPDLTHMMKEEKLGLLKGFKERMKMYWEIAKWVK</sequence>
<dbReference type="InterPro" id="IPR050256">
    <property type="entry name" value="Glycosyltransferase_2"/>
</dbReference>
<keyword evidence="12" id="KW-1185">Reference proteome</keyword>
<evidence type="ECO:0000256" key="7">
    <source>
        <dbReference type="ARBA" id="ARBA00040894"/>
    </source>
</evidence>